<gene>
    <name evidence="4" type="ORF">NSJP_2058</name>
</gene>
<name>A0A1W1I5F6_9BACT</name>
<dbReference type="PROSITE" id="PS50110">
    <property type="entry name" value="RESPONSE_REGULATORY"/>
    <property type="match status" value="1"/>
</dbReference>
<dbReference type="STRING" id="1325564.NSJP_2058"/>
<dbReference type="Gene3D" id="3.40.50.2300">
    <property type="match status" value="1"/>
</dbReference>
<protein>
    <submittedName>
        <fullName evidence="4">Putative Chemotaxis protein CheY</fullName>
    </submittedName>
</protein>
<dbReference type="Pfam" id="PF00072">
    <property type="entry name" value="Response_reg"/>
    <property type="match status" value="1"/>
</dbReference>
<organism evidence="4 5">
    <name type="scientific">Nitrospira japonica</name>
    <dbReference type="NCBI Taxonomy" id="1325564"/>
    <lineage>
        <taxon>Bacteria</taxon>
        <taxon>Pseudomonadati</taxon>
        <taxon>Nitrospirota</taxon>
        <taxon>Nitrospiria</taxon>
        <taxon>Nitrospirales</taxon>
        <taxon>Nitrospiraceae</taxon>
        <taxon>Nitrospira</taxon>
    </lineage>
</organism>
<dbReference type="KEGG" id="nja:NSJP_2058"/>
<evidence type="ECO:0000259" key="3">
    <source>
        <dbReference type="PROSITE" id="PS50110"/>
    </source>
</evidence>
<feature type="domain" description="Response regulatory" evidence="3">
    <location>
        <begin position="23"/>
        <end position="141"/>
    </location>
</feature>
<dbReference type="GO" id="GO:0000160">
    <property type="term" value="P:phosphorelay signal transduction system"/>
    <property type="evidence" value="ECO:0007669"/>
    <property type="project" value="InterPro"/>
</dbReference>
<reference evidence="4 5" key="1">
    <citation type="submission" date="2017-03" db="EMBL/GenBank/DDBJ databases">
        <authorList>
            <person name="Afonso C.L."/>
            <person name="Miller P.J."/>
            <person name="Scott M.A."/>
            <person name="Spackman E."/>
            <person name="Goraichik I."/>
            <person name="Dimitrov K.M."/>
            <person name="Suarez D.L."/>
            <person name="Swayne D.E."/>
        </authorList>
    </citation>
    <scope>NUCLEOTIDE SEQUENCE [LARGE SCALE GENOMIC DNA]</scope>
    <source>
        <strain evidence="4">Genome sequencing of Nitrospira japonica strain NJ11</strain>
    </source>
</reference>
<dbReference type="PANTHER" id="PTHR44591">
    <property type="entry name" value="STRESS RESPONSE REGULATOR PROTEIN 1"/>
    <property type="match status" value="1"/>
</dbReference>
<evidence type="ECO:0000313" key="5">
    <source>
        <dbReference type="Proteomes" id="UP000192042"/>
    </source>
</evidence>
<keyword evidence="1" id="KW-0597">Phosphoprotein</keyword>
<evidence type="ECO:0000313" key="4">
    <source>
        <dbReference type="EMBL" id="SLM48230.1"/>
    </source>
</evidence>
<dbReference type="PANTHER" id="PTHR44591:SF23">
    <property type="entry name" value="CHEY SUBFAMILY"/>
    <property type="match status" value="1"/>
</dbReference>
<dbReference type="SUPFAM" id="SSF52172">
    <property type="entry name" value="CheY-like"/>
    <property type="match status" value="1"/>
</dbReference>
<comment type="caution">
    <text evidence="2">Lacks conserved residue(s) required for the propagation of feature annotation.</text>
</comment>
<evidence type="ECO:0000256" key="2">
    <source>
        <dbReference type="PROSITE-ProRule" id="PRU00169"/>
    </source>
</evidence>
<keyword evidence="5" id="KW-1185">Reference proteome</keyword>
<dbReference type="SMART" id="SM00448">
    <property type="entry name" value="REC"/>
    <property type="match status" value="1"/>
</dbReference>
<evidence type="ECO:0000256" key="1">
    <source>
        <dbReference type="ARBA" id="ARBA00022553"/>
    </source>
</evidence>
<dbReference type="AlphaFoldDB" id="A0A1W1I5F6"/>
<proteinExistence type="predicted"/>
<dbReference type="Proteomes" id="UP000192042">
    <property type="component" value="Chromosome I"/>
</dbReference>
<dbReference type="InterPro" id="IPR001789">
    <property type="entry name" value="Sig_transdc_resp-reg_receiver"/>
</dbReference>
<sequence>MVVNIDALSLQACRVTPTSLSRRILVIDGDDDVRGILHDRLSALGFQVTVESDGNAGLSRLTVDQHTNPFHGLLVELFLPGLNGSAVLREVRARFPTIPVIVMADSLHVADLRQAMNAGAKEYIVKPFDSELFRRKCLSVFQE</sequence>
<dbReference type="InterPro" id="IPR011006">
    <property type="entry name" value="CheY-like_superfamily"/>
</dbReference>
<dbReference type="EMBL" id="LT828648">
    <property type="protein sequence ID" value="SLM48230.1"/>
    <property type="molecule type" value="Genomic_DNA"/>
</dbReference>
<dbReference type="CDD" id="cd00156">
    <property type="entry name" value="REC"/>
    <property type="match status" value="1"/>
</dbReference>
<dbReference type="InterPro" id="IPR050595">
    <property type="entry name" value="Bact_response_regulator"/>
</dbReference>
<accession>A0A1W1I5F6</accession>
<dbReference type="OrthoDB" id="9805482at2"/>